<evidence type="ECO:0008006" key="3">
    <source>
        <dbReference type="Google" id="ProtNLM"/>
    </source>
</evidence>
<evidence type="ECO:0000313" key="2">
    <source>
        <dbReference type="Proteomes" id="UP000031196"/>
    </source>
</evidence>
<comment type="caution">
    <text evidence="1">The sequence shown here is derived from an EMBL/GenBank/DDBJ whole genome shotgun (WGS) entry which is preliminary data.</text>
</comment>
<dbReference type="EMBL" id="JWTB01000028">
    <property type="protein sequence ID" value="KIC65803.1"/>
    <property type="molecule type" value="Genomic_DNA"/>
</dbReference>
<sequence>MTDARYLVHGVFWDGPQASKPADDAGAPVLRLQSPDGGFRQLSLRAGSRLGFKVVEPGRFCLGHVRVQPGSSRSHILCSRAAPAERGKQCERCFVLDEARLMHDFHRGGRVTPGLREYLMQEHWLYVATFAGGATKVGTASGPRKWNRLAEQGAAAAQYVARADEGRVVRILEDLVTAGAGLTQQVRTAAKAEGLLRPLPAPQLTAVNAGAADKVRQLLARTAVEGFDTVTEQWVRPAHADGLYGSDSRHAYPHPLERGRHGFAVAALSGQNALARLDGTDAGFVVNLSRLAGRTIVLGDYASEVPAVQESLF</sequence>
<dbReference type="Proteomes" id="UP000031196">
    <property type="component" value="Unassembled WGS sequence"/>
</dbReference>
<organism evidence="1 2">
    <name type="scientific">Pseudarthrobacter phenanthrenivorans</name>
    <name type="common">Arthrobacter phenanthrenivorans</name>
    <dbReference type="NCBI Taxonomy" id="361575"/>
    <lineage>
        <taxon>Bacteria</taxon>
        <taxon>Bacillati</taxon>
        <taxon>Actinomycetota</taxon>
        <taxon>Actinomycetes</taxon>
        <taxon>Micrococcales</taxon>
        <taxon>Micrococcaceae</taxon>
        <taxon>Pseudarthrobacter</taxon>
    </lineage>
</organism>
<gene>
    <name evidence="1" type="ORF">RM50_14675</name>
</gene>
<proteinExistence type="predicted"/>
<dbReference type="OrthoDB" id="4876946at2"/>
<reference evidence="1 2" key="1">
    <citation type="submission" date="2014-12" db="EMBL/GenBank/DDBJ databases">
        <title>Genome sequencing of Arthrobacter phenanthrenivorans SWC37.</title>
        <authorList>
            <person name="Tan P.W."/>
            <person name="Chan K.-G."/>
        </authorList>
    </citation>
    <scope>NUCLEOTIDE SEQUENCE [LARGE SCALE GENOMIC DNA]</scope>
    <source>
        <strain evidence="1 2">SWC37</strain>
    </source>
</reference>
<dbReference type="AlphaFoldDB" id="A0A0B4EGQ1"/>
<protein>
    <recommendedName>
        <fullName evidence="3">DUF2797 domain-containing protein</fullName>
    </recommendedName>
</protein>
<evidence type="ECO:0000313" key="1">
    <source>
        <dbReference type="EMBL" id="KIC65803.1"/>
    </source>
</evidence>
<name>A0A0B4EGQ1_PSEPS</name>
<dbReference type="RefSeq" id="WP_043454092.1">
    <property type="nucleotide sequence ID" value="NZ_JWTB01000028.1"/>
</dbReference>
<accession>A0A0B4EGQ1</accession>